<dbReference type="RefSeq" id="XP_051364529.1">
    <property type="nucleotide sequence ID" value="XM_051504149.1"/>
</dbReference>
<dbReference type="PROSITE" id="PS00678">
    <property type="entry name" value="WD_REPEATS_1"/>
    <property type="match status" value="1"/>
</dbReference>
<dbReference type="PANTHER" id="PTHR19862:SF14">
    <property type="entry name" value="WD REPEAT-CONTAINING PROTEIN 48"/>
    <property type="match status" value="1"/>
</dbReference>
<dbReference type="GO" id="GO:0000724">
    <property type="term" value="P:double-strand break repair via homologous recombination"/>
    <property type="evidence" value="ECO:0007669"/>
    <property type="project" value="TreeGrafter"/>
</dbReference>
<dbReference type="CDD" id="cd17041">
    <property type="entry name" value="Ubl_WDR48"/>
    <property type="match status" value="1"/>
</dbReference>
<dbReference type="Pfam" id="PF11816">
    <property type="entry name" value="DUF3337"/>
    <property type="match status" value="1"/>
</dbReference>
<evidence type="ECO:0000313" key="6">
    <source>
        <dbReference type="Proteomes" id="UP001055219"/>
    </source>
</evidence>
<feature type="region of interest" description="Disordered" evidence="4">
    <location>
        <begin position="592"/>
        <end position="770"/>
    </location>
</feature>
<dbReference type="InterPro" id="IPR019775">
    <property type="entry name" value="WD40_repeat_CS"/>
</dbReference>
<evidence type="ECO:0000256" key="3">
    <source>
        <dbReference type="PROSITE-ProRule" id="PRU00221"/>
    </source>
</evidence>
<name>A0A9P9Y4Y9_9HYPO</name>
<accession>A0A9P9Y4Y9</accession>
<evidence type="ECO:0008006" key="7">
    <source>
        <dbReference type="Google" id="ProtNLM"/>
    </source>
</evidence>
<dbReference type="InterPro" id="IPR015943">
    <property type="entry name" value="WD40/YVTN_repeat-like_dom_sf"/>
</dbReference>
<dbReference type="AlphaFoldDB" id="A0A9P9Y4Y9"/>
<evidence type="ECO:0000313" key="5">
    <source>
        <dbReference type="EMBL" id="KAI6783673.1"/>
    </source>
</evidence>
<reference evidence="5" key="2">
    <citation type="submission" date="2022-07" db="EMBL/GenBank/DDBJ databases">
        <authorList>
            <person name="Goncalves M.F.M."/>
            <person name="Hilario S."/>
            <person name="Van De Peer Y."/>
            <person name="Esteves A.C."/>
            <person name="Alves A."/>
        </authorList>
    </citation>
    <scope>NUCLEOTIDE SEQUENCE</scope>
    <source>
        <strain evidence="5">MUM 19.33</strain>
    </source>
</reference>
<evidence type="ECO:0000256" key="2">
    <source>
        <dbReference type="ARBA" id="ARBA00022737"/>
    </source>
</evidence>
<dbReference type="PROSITE" id="PS50082">
    <property type="entry name" value="WD_REPEATS_2"/>
    <property type="match status" value="3"/>
</dbReference>
<dbReference type="OrthoDB" id="2421129at2759"/>
<feature type="region of interest" description="Disordered" evidence="4">
    <location>
        <begin position="970"/>
        <end position="1009"/>
    </location>
</feature>
<feature type="compositionally biased region" description="Pro residues" evidence="4">
    <location>
        <begin position="999"/>
        <end position="1009"/>
    </location>
</feature>
<dbReference type="Pfam" id="PF00400">
    <property type="entry name" value="WD40"/>
    <property type="match status" value="3"/>
</dbReference>
<keyword evidence="2" id="KW-0677">Repeat</keyword>
<sequence>MATKKARQRISYVIENPRASAGGHRLGVWCVAADPTNNILYSGGKDGVICAWDINLDQSDNRTTDQSAAASAKATTKFRAEVQAHHNTVRDLVLAQNSTAVVTASTDLTVKVWRPHSEAHAEPLEIGRHADYANRLAVPPGDMGLNWVASGGLDRKVCLWDLNGGGKTLEIETQGEDKPEKGSVYALSAGRNIIAVGSPEKTVRLYDSRSGTRFSKMVGHTDNIRSILIGDSGELILSASADKTIKMWSTRAGRCLYTFTMHDAPVWALRSDHPELRVFHSADRDGLIAKTDVRGKVEDMDNGLSLAVAQEHNKVWGMTAAGGHIWTATMQSSINRWADIDVDDYSCLRESMKRHRGASVASRGPRPMSISAVDGSEQKKVPPKSILQLSNTAPVPFRPASVSVPAAVVAKGVDTESPAAASTTGTQLSELSLDEPSVKPIHQNPTETIEGQFGLLKHQLLNDRRRVLTVDTAGEVVMWDLIQCRQVESFGKMHLDEVAEMRNTPEAVAPWCHIDLASGNLTVVLEQYNCFDAEVYADQLKLEETVEFREDQRISLGRWILRYLFANLIDEELKRDEVYRAALNENVEKRQLANRANAPTSIPLPPPSMAGWETPDQMTTPRANGLHMPSTTPGMAIHQATPGPGLMGVSENAVATPLSPLEKRQSHTGRPSGDHDYFTSTIGPADTAAKAPATPSTPAAETADADKTKDKAQDTAKSPTSAFGKKFRMSFGTKKMGRSASQTATEKPAIPEEKAEESEASSTHEKEVEDNFLGVIQKMRNDYDRQLIEKPDQLVETRMSPSLPNETPVLKLPPNTKIFVQEETSGSVANVYEGTIAGVGADADVIEHKAPMWLGHVLLQNQITSKEPVKISFVLHPLDDLPPVASADGNNRLNANRMLRVKKIIGYVVERIEQPPEEPEGNPLKPEEYMELYCNGQLLDPLMSLATLRTHVWKSGNDIVLQYKANGRKEIRFAPPPEEPAPEPEAGQDGGITGEAQPTAPPAAPAQAT</sequence>
<dbReference type="InterPro" id="IPR051246">
    <property type="entry name" value="WDR48"/>
</dbReference>
<dbReference type="InterPro" id="IPR001680">
    <property type="entry name" value="WD40_rpt"/>
</dbReference>
<keyword evidence="1 3" id="KW-0853">WD repeat</keyword>
<reference evidence="5" key="1">
    <citation type="journal article" date="2021" name="J Fungi (Basel)">
        <title>Genomic and Metabolomic Analyses of the Marine Fungus Emericellopsis cladophorae: Insights into Saltwater Adaptability Mechanisms and Its Biosynthetic Potential.</title>
        <authorList>
            <person name="Goncalves M.F.M."/>
            <person name="Hilario S."/>
            <person name="Van de Peer Y."/>
            <person name="Esteves A.C."/>
            <person name="Alves A."/>
        </authorList>
    </citation>
    <scope>NUCLEOTIDE SEQUENCE</scope>
    <source>
        <strain evidence="5">MUM 19.33</strain>
    </source>
</reference>
<feature type="repeat" description="WD" evidence="3">
    <location>
        <begin position="82"/>
        <end position="113"/>
    </location>
</feature>
<evidence type="ECO:0000256" key="1">
    <source>
        <dbReference type="ARBA" id="ARBA00022574"/>
    </source>
</evidence>
<dbReference type="CDD" id="cd00200">
    <property type="entry name" value="WD40"/>
    <property type="match status" value="1"/>
</dbReference>
<feature type="region of interest" description="Disordered" evidence="4">
    <location>
        <begin position="356"/>
        <end position="381"/>
    </location>
</feature>
<dbReference type="SMART" id="SM00320">
    <property type="entry name" value="WD40"/>
    <property type="match status" value="6"/>
</dbReference>
<protein>
    <recommendedName>
        <fullName evidence="7">WD repeat protein</fullName>
    </recommendedName>
</protein>
<dbReference type="SUPFAM" id="SSF50978">
    <property type="entry name" value="WD40 repeat-like"/>
    <property type="match status" value="1"/>
</dbReference>
<dbReference type="InterPro" id="IPR036322">
    <property type="entry name" value="WD40_repeat_dom_sf"/>
</dbReference>
<organism evidence="5 6">
    <name type="scientific">Emericellopsis cladophorae</name>
    <dbReference type="NCBI Taxonomy" id="2686198"/>
    <lineage>
        <taxon>Eukaryota</taxon>
        <taxon>Fungi</taxon>
        <taxon>Dikarya</taxon>
        <taxon>Ascomycota</taxon>
        <taxon>Pezizomycotina</taxon>
        <taxon>Sordariomycetes</taxon>
        <taxon>Hypocreomycetidae</taxon>
        <taxon>Hypocreales</taxon>
        <taxon>Bionectriaceae</taxon>
        <taxon>Emericellopsis</taxon>
    </lineage>
</organism>
<dbReference type="GeneID" id="75832185"/>
<dbReference type="Gene3D" id="2.130.10.10">
    <property type="entry name" value="YVTN repeat-like/Quinoprotein amine dehydrogenase"/>
    <property type="match status" value="2"/>
</dbReference>
<dbReference type="GO" id="GO:0043130">
    <property type="term" value="F:ubiquitin binding"/>
    <property type="evidence" value="ECO:0007669"/>
    <property type="project" value="TreeGrafter"/>
</dbReference>
<feature type="compositionally biased region" description="Basic and acidic residues" evidence="4">
    <location>
        <begin position="704"/>
        <end position="714"/>
    </location>
</feature>
<dbReference type="InterPro" id="IPR021772">
    <property type="entry name" value="WDR48/Bun107"/>
</dbReference>
<keyword evidence="6" id="KW-1185">Reference proteome</keyword>
<feature type="compositionally biased region" description="Low complexity" evidence="4">
    <location>
        <begin position="684"/>
        <end position="702"/>
    </location>
</feature>
<dbReference type="EMBL" id="JAGIXG020000007">
    <property type="protein sequence ID" value="KAI6783673.1"/>
    <property type="molecule type" value="Genomic_DNA"/>
</dbReference>
<dbReference type="Proteomes" id="UP001055219">
    <property type="component" value="Unassembled WGS sequence"/>
</dbReference>
<dbReference type="PROSITE" id="PS50294">
    <property type="entry name" value="WD_REPEATS_REGION"/>
    <property type="match status" value="3"/>
</dbReference>
<feature type="compositionally biased region" description="Polar residues" evidence="4">
    <location>
        <begin position="420"/>
        <end position="430"/>
    </location>
</feature>
<comment type="caution">
    <text evidence="5">The sequence shown here is derived from an EMBL/GenBank/DDBJ whole genome shotgun (WGS) entry which is preliminary data.</text>
</comment>
<gene>
    <name evidence="5" type="ORF">J7T54_005702</name>
</gene>
<evidence type="ECO:0000256" key="4">
    <source>
        <dbReference type="SAM" id="MobiDB-lite"/>
    </source>
</evidence>
<proteinExistence type="predicted"/>
<dbReference type="PANTHER" id="PTHR19862">
    <property type="entry name" value="WD REPEAT-CONTAINING PROTEIN 48"/>
    <property type="match status" value="1"/>
</dbReference>
<feature type="repeat" description="WD" evidence="3">
    <location>
        <begin position="21"/>
        <end position="55"/>
    </location>
</feature>
<feature type="repeat" description="WD" evidence="3">
    <location>
        <begin position="217"/>
        <end position="258"/>
    </location>
</feature>
<feature type="region of interest" description="Disordered" evidence="4">
    <location>
        <begin position="414"/>
        <end position="445"/>
    </location>
</feature>